<dbReference type="InterPro" id="IPR043917">
    <property type="entry name" value="DUF5753"/>
</dbReference>
<reference evidence="2 3" key="1">
    <citation type="submission" date="2019-05" db="EMBL/GenBank/DDBJ databases">
        <title>Genomes sequences of two Nocardia cyriacigeorgica environmental isolates, type strains Nocardia asteroides ATCC 19247 and Nocardia cyriacigeorgica DSM 44484.</title>
        <authorList>
            <person name="Vautrin F."/>
            <person name="Bergeron E."/>
            <person name="Dubost A."/>
            <person name="Abrouk D."/>
            <person name="Rodriguez Nava V."/>
            <person name="Pujic P."/>
        </authorList>
    </citation>
    <scope>NUCLEOTIDE SEQUENCE [LARGE SCALE GENOMIC DNA]</scope>
    <source>
        <strain evidence="2 3">EML 446</strain>
    </source>
</reference>
<gene>
    <name evidence="2" type="ORF">FEK34_23975</name>
</gene>
<dbReference type="EMBL" id="VBUT01000010">
    <property type="protein sequence ID" value="TLF74434.1"/>
    <property type="molecule type" value="Genomic_DNA"/>
</dbReference>
<evidence type="ECO:0000313" key="3">
    <source>
        <dbReference type="Proteomes" id="UP000306378"/>
    </source>
</evidence>
<comment type="caution">
    <text evidence="2">The sequence shown here is derived from an EMBL/GenBank/DDBJ whole genome shotgun (WGS) entry which is preliminary data.</text>
</comment>
<dbReference type="Proteomes" id="UP000306378">
    <property type="component" value="Unassembled WGS sequence"/>
</dbReference>
<dbReference type="AlphaFoldDB" id="A0A5R8NFR0"/>
<proteinExistence type="predicted"/>
<evidence type="ECO:0000313" key="2">
    <source>
        <dbReference type="EMBL" id="TLF74434.1"/>
    </source>
</evidence>
<evidence type="ECO:0000259" key="1">
    <source>
        <dbReference type="Pfam" id="PF19054"/>
    </source>
</evidence>
<name>A0A5R8NFR0_9NOCA</name>
<dbReference type="Pfam" id="PF13560">
    <property type="entry name" value="HTH_31"/>
    <property type="match status" value="1"/>
</dbReference>
<accession>A0A5R8NFR0</accession>
<organism evidence="2 3">
    <name type="scientific">Nocardia cyriacigeorgica</name>
    <dbReference type="NCBI Taxonomy" id="135487"/>
    <lineage>
        <taxon>Bacteria</taxon>
        <taxon>Bacillati</taxon>
        <taxon>Actinomycetota</taxon>
        <taxon>Actinomycetes</taxon>
        <taxon>Mycobacteriales</taxon>
        <taxon>Nocardiaceae</taxon>
        <taxon>Nocardia</taxon>
    </lineage>
</organism>
<feature type="domain" description="DUF5753" evidence="1">
    <location>
        <begin position="100"/>
        <end position="281"/>
    </location>
</feature>
<dbReference type="Pfam" id="PF19054">
    <property type="entry name" value="DUF5753"/>
    <property type="match status" value="1"/>
</dbReference>
<protein>
    <submittedName>
        <fullName evidence="2">Helix-turn-helix domain-containing protein</fullName>
    </submittedName>
</protein>
<dbReference type="RefSeq" id="WP_138451244.1">
    <property type="nucleotide sequence ID" value="NZ_VBUT01000010.1"/>
</dbReference>
<sequence>MVSASPTVAAWELVLRIREQSKACGIKAVAIQKALDVSAAYWSQVMNHRGILTEEKLIQLIELLDFDADERAELLALRKVAKERGWWAEYSSILHPELLRYYGLEDGTRHLRDVEGSVIPGLLQTEDYIRALMSSVVSTRPTEAERRVRIRLRRQRLLERRDPLQLSVVLGQAVLMQQVGGPDVQRAQLRHLMDLADRYAGNLDLRVVPFDAQGSAASLNVSTLHLMDFDSVRLPTLGWLESAIHFEVIEDRPRIETLEYQFKQVVGIALDQDASLRLIDRIATRIK</sequence>